<evidence type="ECO:0000256" key="1">
    <source>
        <dbReference type="SAM" id="Coils"/>
    </source>
</evidence>
<reference evidence="2" key="1">
    <citation type="journal article" date="2021" name="Proc. Natl. Acad. Sci. U.S.A.">
        <title>A Catalog of Tens of Thousands of Viruses from Human Metagenomes Reveals Hidden Associations with Chronic Diseases.</title>
        <authorList>
            <person name="Tisza M.J."/>
            <person name="Buck C.B."/>
        </authorList>
    </citation>
    <scope>NUCLEOTIDE SEQUENCE</scope>
    <source>
        <strain evidence="2">CtKyp3</strain>
    </source>
</reference>
<proteinExistence type="predicted"/>
<protein>
    <submittedName>
        <fullName evidence="2">Neck appendage protein</fullName>
    </submittedName>
</protein>
<dbReference type="EMBL" id="BK015620">
    <property type="protein sequence ID" value="DAE16297.1"/>
    <property type="molecule type" value="Genomic_DNA"/>
</dbReference>
<feature type="coiled-coil region" evidence="1">
    <location>
        <begin position="206"/>
        <end position="265"/>
    </location>
</feature>
<keyword evidence="1" id="KW-0175">Coiled coil</keyword>
<name>A0A8S5QBV3_9CAUD</name>
<organism evidence="2">
    <name type="scientific">Siphoviridae sp. ctKyp3</name>
    <dbReference type="NCBI Taxonomy" id="2825447"/>
    <lineage>
        <taxon>Viruses</taxon>
        <taxon>Duplodnaviria</taxon>
        <taxon>Heunggongvirae</taxon>
        <taxon>Uroviricota</taxon>
        <taxon>Caudoviricetes</taxon>
    </lineage>
</organism>
<evidence type="ECO:0000313" key="2">
    <source>
        <dbReference type="EMBL" id="DAE16297.1"/>
    </source>
</evidence>
<accession>A0A8S5QBV3</accession>
<sequence>MNNLENLAAAIGTDIKDIKTQTTNYQTKISANTEAIDRIATQMNSLATKSEVEQGINGLTKTLAKVQVGGRNYHRDSEKIRTSTRFFPFPLHPYLTQENVGETWTLSFDLKINEGGEIRPLHFYHYQNNRFGLKASANITPSKEWQRFTFTGPVIFPNDDSRYARGEMALYDYGGNNNYSVRRIKLEKGTLATDWSPAPEDAQTQVTETQESLRGLERKFETFKEQQFTKEEFNSKDCITGSTEYQVLKHQVESLVKQSQALQEQLALVKPAPRRAPMAYTIDLNSSPPVAWFDNGCGLDVGDNLTILGAKRTQGLSNQPPVYDFPNAIIRTSMGILGLDEWKKARFDYWHDTLKVLNPVKSADDYDWTRARLTERGSMHEYQWNNQRNIVRVMYQLGIWNAKTVENLGAVRR</sequence>